<evidence type="ECO:0000256" key="1">
    <source>
        <dbReference type="SAM" id="MobiDB-lite"/>
    </source>
</evidence>
<feature type="chain" id="PRO_5029463955" evidence="3">
    <location>
        <begin position="35"/>
        <end position="485"/>
    </location>
</feature>
<dbReference type="GO" id="GO:0003993">
    <property type="term" value="F:acid phosphatase activity"/>
    <property type="evidence" value="ECO:0007669"/>
    <property type="project" value="InterPro"/>
</dbReference>
<dbReference type="InterPro" id="IPR036938">
    <property type="entry name" value="PAP2/HPO_sf"/>
</dbReference>
<evidence type="ECO:0000313" key="6">
    <source>
        <dbReference type="Proteomes" id="UP000490386"/>
    </source>
</evidence>
<dbReference type="SUPFAM" id="SSF48317">
    <property type="entry name" value="Acid phosphatase/Vanadium-dependent haloperoxidase"/>
    <property type="match status" value="1"/>
</dbReference>
<evidence type="ECO:0000313" key="5">
    <source>
        <dbReference type="EMBL" id="KAB1639129.1"/>
    </source>
</evidence>
<dbReference type="Gene3D" id="1.20.144.10">
    <property type="entry name" value="Phosphatidic acid phosphatase type 2/haloperoxidase"/>
    <property type="match status" value="1"/>
</dbReference>
<dbReference type="EMBL" id="WBJX01000001">
    <property type="protein sequence ID" value="KAB1639129.1"/>
    <property type="molecule type" value="Genomic_DNA"/>
</dbReference>
<evidence type="ECO:0000256" key="2">
    <source>
        <dbReference type="SAM" id="Phobius"/>
    </source>
</evidence>
<dbReference type="PROSITE" id="PS51318">
    <property type="entry name" value="TAT"/>
    <property type="match status" value="1"/>
</dbReference>
<protein>
    <submittedName>
        <fullName evidence="5">Phosphatase PAP2 family protein</fullName>
    </submittedName>
</protein>
<dbReference type="InterPro" id="IPR006311">
    <property type="entry name" value="TAT_signal"/>
</dbReference>
<feature type="compositionally biased region" description="Low complexity" evidence="1">
    <location>
        <begin position="398"/>
        <end position="447"/>
    </location>
</feature>
<keyword evidence="2" id="KW-1133">Transmembrane helix</keyword>
<feature type="transmembrane region" description="Helical" evidence="2">
    <location>
        <begin position="456"/>
        <end position="476"/>
    </location>
</feature>
<dbReference type="GO" id="GO:0030288">
    <property type="term" value="C:outer membrane-bounded periplasmic space"/>
    <property type="evidence" value="ECO:0007669"/>
    <property type="project" value="InterPro"/>
</dbReference>
<evidence type="ECO:0000256" key="3">
    <source>
        <dbReference type="SAM" id="SignalP"/>
    </source>
</evidence>
<reference evidence="5 6" key="1">
    <citation type="submission" date="2019-09" db="EMBL/GenBank/DDBJ databases">
        <title>Phylogeny of genus Pseudoclavibacter and closely related genus.</title>
        <authorList>
            <person name="Li Y."/>
        </authorList>
    </citation>
    <scope>NUCLEOTIDE SEQUENCE [LARGE SCALE GENOMIC DNA]</scope>
    <source>
        <strain evidence="5 6">THG-MD12</strain>
    </source>
</reference>
<keyword evidence="2" id="KW-0472">Membrane</keyword>
<dbReference type="Proteomes" id="UP000490386">
    <property type="component" value="Unassembled WGS sequence"/>
</dbReference>
<feature type="domain" description="Phosphatidic acid phosphatase type 2/haloperoxidase" evidence="4">
    <location>
        <begin position="130"/>
        <end position="249"/>
    </location>
</feature>
<dbReference type="SMART" id="SM00014">
    <property type="entry name" value="acidPPc"/>
    <property type="match status" value="1"/>
</dbReference>
<comment type="caution">
    <text evidence="5">The sequence shown here is derived from an EMBL/GenBank/DDBJ whole genome shotgun (WGS) entry which is preliminary data.</text>
</comment>
<organism evidence="5 6">
    <name type="scientific">Pseudoclavibacter terrae</name>
    <dbReference type="NCBI Taxonomy" id="1530195"/>
    <lineage>
        <taxon>Bacteria</taxon>
        <taxon>Bacillati</taxon>
        <taxon>Actinomycetota</taxon>
        <taxon>Actinomycetes</taxon>
        <taxon>Micrococcales</taxon>
        <taxon>Microbacteriaceae</taxon>
        <taxon>Pseudoclavibacter</taxon>
    </lineage>
</organism>
<feature type="region of interest" description="Disordered" evidence="1">
    <location>
        <begin position="386"/>
        <end position="447"/>
    </location>
</feature>
<dbReference type="CDD" id="cd03397">
    <property type="entry name" value="PAP2_acid_phosphatase"/>
    <property type="match status" value="1"/>
</dbReference>
<gene>
    <name evidence="5" type="ORF">F8O03_01940</name>
</gene>
<keyword evidence="2" id="KW-0812">Transmembrane</keyword>
<keyword evidence="6" id="KW-1185">Reference proteome</keyword>
<feature type="signal peptide" evidence="3">
    <location>
        <begin position="1"/>
        <end position="34"/>
    </location>
</feature>
<evidence type="ECO:0000259" key="4">
    <source>
        <dbReference type="SMART" id="SM00014"/>
    </source>
</evidence>
<dbReference type="AlphaFoldDB" id="A0A7J5B4M8"/>
<name>A0A7J5B4M8_9MICO</name>
<keyword evidence="3" id="KW-0732">Signal</keyword>
<dbReference type="Pfam" id="PF01569">
    <property type="entry name" value="PAP2"/>
    <property type="match status" value="1"/>
</dbReference>
<dbReference type="InterPro" id="IPR001011">
    <property type="entry name" value="Acid_Pase_classA_bac"/>
</dbReference>
<proteinExistence type="predicted"/>
<accession>A0A7J5B4M8</accession>
<dbReference type="InterPro" id="IPR000326">
    <property type="entry name" value="PAP2/HPO"/>
</dbReference>
<sequence>MRITTSRRRLASTLAVTTGLGVLLSGFGAGAASAAEPFTDDQLAYDYPSNADYDYVPIMDQFSWLVTDRPDIIALNDSQTVDINNSATPEQVERAIVDQYDDMSVSMADGLGANLGAIYAEARLAGELPKIDALLAKSGGLVGYYSSSNPSKNYFDYDRPYIRFPELLQYRDKEGGDAWDSTSGAYPSGHTSQAYWQGTSLSMMLPELAPQILARTSEAGNNRIVMAAHYPLDVMSGRMMGQHIVERRMSDPAFRELFAEAEAELRGVLEAGCGAALADCIAADTPYLSDEDALALYEQRMSYEFPQIAPAGDAVTIPANAESLLITSHPDLTPEQRRQVLELTAIDSGYPLDEGAEGSWQRLNLAAAMAAQVEVNADGTISLVEAGAEQPGPSTPGTTEPAVTPIPTAEPTPTATTEPTASPTSTPVPSTTAPATGSDAAGSGSDALATTGSEDVVAGILVALTMLVVGVTALLMRQRSAKAKN</sequence>
<dbReference type="OrthoDB" id="9805301at2"/>
<dbReference type="PRINTS" id="PR00483">
    <property type="entry name" value="BACPHPHTASE"/>
</dbReference>